<dbReference type="SUPFAM" id="SSF52540">
    <property type="entry name" value="P-loop containing nucleoside triphosphate hydrolases"/>
    <property type="match status" value="1"/>
</dbReference>
<dbReference type="Pfam" id="PF24883">
    <property type="entry name" value="NPHP3_N"/>
    <property type="match status" value="1"/>
</dbReference>
<dbReference type="InterPro" id="IPR056884">
    <property type="entry name" value="NPHP3-like_N"/>
</dbReference>
<dbReference type="Gene3D" id="3.40.50.300">
    <property type="entry name" value="P-loop containing nucleotide triphosphate hydrolases"/>
    <property type="match status" value="1"/>
</dbReference>
<evidence type="ECO:0000256" key="1">
    <source>
        <dbReference type="ARBA" id="ARBA00022737"/>
    </source>
</evidence>
<reference evidence="3 4" key="1">
    <citation type="journal article" date="2025" name="Microbiol. Resour. Announc.">
        <title>Draft genome sequences for Neonectria magnoliae and Neonectria punicea, canker pathogens of Liriodendron tulipifera and Acer saccharum in West Virginia.</title>
        <authorList>
            <person name="Petronek H.M."/>
            <person name="Kasson M.T."/>
            <person name="Metheny A.M."/>
            <person name="Stauder C.M."/>
            <person name="Lovett B."/>
            <person name="Lynch S.C."/>
            <person name="Garnas J.R."/>
            <person name="Kasson L.R."/>
            <person name="Stajich J.E."/>
        </authorList>
    </citation>
    <scope>NUCLEOTIDE SEQUENCE [LARGE SCALE GENOMIC DNA]</scope>
    <source>
        <strain evidence="3 4">NRRL 64653</strain>
    </source>
</reference>
<accession>A0ABR1HQJ4</accession>
<gene>
    <name evidence="3" type="ORF">QQX98_001367</name>
</gene>
<dbReference type="InterPro" id="IPR027417">
    <property type="entry name" value="P-loop_NTPase"/>
</dbReference>
<dbReference type="PANTHER" id="PTHR10039">
    <property type="entry name" value="AMELOGENIN"/>
    <property type="match status" value="1"/>
</dbReference>
<dbReference type="EMBL" id="JAZAVJ010000013">
    <property type="protein sequence ID" value="KAK7422806.1"/>
    <property type="molecule type" value="Genomic_DNA"/>
</dbReference>
<proteinExistence type="predicted"/>
<comment type="caution">
    <text evidence="3">The sequence shown here is derived from an EMBL/GenBank/DDBJ whole genome shotgun (WGS) entry which is preliminary data.</text>
</comment>
<organism evidence="3 4">
    <name type="scientific">Neonectria punicea</name>
    <dbReference type="NCBI Taxonomy" id="979145"/>
    <lineage>
        <taxon>Eukaryota</taxon>
        <taxon>Fungi</taxon>
        <taxon>Dikarya</taxon>
        <taxon>Ascomycota</taxon>
        <taxon>Pezizomycotina</taxon>
        <taxon>Sordariomycetes</taxon>
        <taxon>Hypocreomycetidae</taxon>
        <taxon>Hypocreales</taxon>
        <taxon>Nectriaceae</taxon>
        <taxon>Neonectria</taxon>
    </lineage>
</organism>
<evidence type="ECO:0000259" key="2">
    <source>
        <dbReference type="Pfam" id="PF24883"/>
    </source>
</evidence>
<evidence type="ECO:0000313" key="3">
    <source>
        <dbReference type="EMBL" id="KAK7422806.1"/>
    </source>
</evidence>
<protein>
    <recommendedName>
        <fullName evidence="2">Nephrocystin 3-like N-terminal domain-containing protein</fullName>
    </recommendedName>
</protein>
<feature type="domain" description="Nephrocystin 3-like N-terminal" evidence="2">
    <location>
        <begin position="31"/>
        <end position="176"/>
    </location>
</feature>
<keyword evidence="1" id="KW-0677">Repeat</keyword>
<name>A0ABR1HQJ4_9HYPO</name>
<sequence>MSGEGQQLHPALSEHHDPDPCTFEPFFDWVFFVDQRFEYWQRDENKWVLRCFGRPGTGKTTLSSMIVKKLRDKYTNNRDAVASIFVKSDVLFNGSFFVEDVMVSIFRQLCTRRTQVEEAATYIEKYKAYLEARKLQHRDVARISLIREALELRIQTLDHKFFVLDDFDKCNPSVDLFLENEISRLKNLGLKTCEDVPFELCQSCKDNGRGCGNCGDDARFEQPYDYVDLDISPERFGQHYMEQFVDWKLESEHGELPLRNPSNNPRKPPHSAIGASLAVPRNGAALDALRREVLDRAKNNIVLARIRIDMLQDNRMLERLGSMANRLPGAVVALFDAAMKRIERQPEGQRDLGLTAITVISHASFNRGVPFATFQRILEKAAMTSEQRYPSHRSIEEVLHAAKGFIVVEPLQHRPLKAYTKDFHLYTSENYNENLAWVRSQVQVE</sequence>
<dbReference type="Proteomes" id="UP001498476">
    <property type="component" value="Unassembled WGS sequence"/>
</dbReference>
<keyword evidence="4" id="KW-1185">Reference proteome</keyword>
<evidence type="ECO:0000313" key="4">
    <source>
        <dbReference type="Proteomes" id="UP001498476"/>
    </source>
</evidence>